<comment type="caution">
    <text evidence="15">The sequence shown here is derived from an EMBL/GenBank/DDBJ whole genome shotgun (WGS) entry which is preliminary data.</text>
</comment>
<comment type="catalytic activity">
    <reaction evidence="8">
        <text>Couples ATP hydrolysis with the unwinding of duplex DNA by translocating in the 3'-5' direction.</text>
        <dbReference type="EC" id="5.6.2.4"/>
    </reaction>
</comment>
<dbReference type="Proteomes" id="UP000054874">
    <property type="component" value="Unassembled WGS sequence"/>
</dbReference>
<keyword evidence="2 11" id="KW-0547">Nucleotide-binding</keyword>
<dbReference type="InterPro" id="IPR014017">
    <property type="entry name" value="DNA_helicase_UvrD-like_C"/>
</dbReference>
<comment type="similarity">
    <text evidence="1">Belongs to the helicase family. UvrD subfamily.</text>
</comment>
<dbReference type="Pfam" id="PF00580">
    <property type="entry name" value="UvrD-helicase"/>
    <property type="match status" value="1"/>
</dbReference>
<evidence type="ECO:0000256" key="12">
    <source>
        <dbReference type="SAM" id="Coils"/>
    </source>
</evidence>
<dbReference type="Gene3D" id="1.10.486.10">
    <property type="entry name" value="PCRA, domain 4"/>
    <property type="match status" value="1"/>
</dbReference>
<keyword evidence="7" id="KW-0413">Isomerase</keyword>
<comment type="catalytic activity">
    <reaction evidence="10">
        <text>ATP + H2O = ADP + phosphate + H(+)</text>
        <dbReference type="Rhea" id="RHEA:13065"/>
        <dbReference type="ChEBI" id="CHEBI:15377"/>
        <dbReference type="ChEBI" id="CHEBI:15378"/>
        <dbReference type="ChEBI" id="CHEBI:30616"/>
        <dbReference type="ChEBI" id="CHEBI:43474"/>
        <dbReference type="ChEBI" id="CHEBI:456216"/>
        <dbReference type="EC" id="5.6.2.4"/>
    </reaction>
</comment>
<evidence type="ECO:0000256" key="1">
    <source>
        <dbReference type="ARBA" id="ARBA00009922"/>
    </source>
</evidence>
<evidence type="ECO:0000256" key="2">
    <source>
        <dbReference type="ARBA" id="ARBA00022741"/>
    </source>
</evidence>
<sequence length="616" mass="72955">MIKKNRFNEAQREAIEHRDGPLLVLAGPGSGKTLVITERTKRLIEKGVSAEKILVVTFTKAAAREMKERFLREIGQERTRVQFGTFHAVFFSILKHAYGYRAENVIPEGLKKQFLQEMARSFSMEAQDEEELIENLELEISRVKAELMPLEHYYPACCSTDVFRRIFKAYQDMLLSKRMIDFDDMQVYCYQLFSQRKDILKLWQERFHYIMVDEFQDISRLQYEIVKLLSLPHNNFCIVGDDDQSIYGFRGARPELMLNFSQDFPEGRKLLLNINYRCSPTILEAAARVISHNEKRYQKQILPAPQKAETGWKPVKIKEFSMLSEENRQVMEDILLLSKGGTAYEDMAVLLRTNGQAGMLAEIFMRYNIPFYIRDRIPNRYEHWIAKDILSYIKIALGNRERSLFLRIVNRPKRYIGRDALEEPFIEFEGLRWFYEDKEWMLDRIDQLEADMKVLKNLKPYAAVNFIRKAIGYDDFLKEYAEYRRIKPEGLFEILDEIMEAARACGSYEEWFLHIEEYGRQLELLKKEQDFQKKGVAVETMHSSKGLEYEAVWILDANEGVSPYQKATLPEDIEEERRLFYVAMTRAKKELHIYYTRERYNKPVEPSRFVNEIMKK</sequence>
<feature type="binding site" evidence="11">
    <location>
        <begin position="26"/>
        <end position="33"/>
    </location>
    <ligand>
        <name>ATP</name>
        <dbReference type="ChEBI" id="CHEBI:30616"/>
    </ligand>
</feature>
<dbReference type="Gene3D" id="3.40.50.300">
    <property type="entry name" value="P-loop containing nucleotide triphosphate hydrolases"/>
    <property type="match status" value="2"/>
</dbReference>
<dbReference type="PROSITE" id="PS51198">
    <property type="entry name" value="UVRD_HELICASE_ATP_BIND"/>
    <property type="match status" value="1"/>
</dbReference>
<feature type="coiled-coil region" evidence="12">
    <location>
        <begin position="119"/>
        <end position="146"/>
    </location>
</feature>
<dbReference type="GO" id="GO:0003677">
    <property type="term" value="F:DNA binding"/>
    <property type="evidence" value="ECO:0007669"/>
    <property type="project" value="UniProtKB-KW"/>
</dbReference>
<dbReference type="InterPro" id="IPR000212">
    <property type="entry name" value="DNA_helicase_UvrD/REP"/>
</dbReference>
<dbReference type="Pfam" id="PF13361">
    <property type="entry name" value="UvrD_C"/>
    <property type="match status" value="1"/>
</dbReference>
<dbReference type="Gene3D" id="1.10.10.160">
    <property type="match status" value="1"/>
</dbReference>
<keyword evidence="6" id="KW-0238">DNA-binding</keyword>
<evidence type="ECO:0000259" key="14">
    <source>
        <dbReference type="PROSITE" id="PS51217"/>
    </source>
</evidence>
<dbReference type="CDD" id="cd17932">
    <property type="entry name" value="DEXQc_UvrD"/>
    <property type="match status" value="1"/>
</dbReference>
<dbReference type="PANTHER" id="PTHR11070:SF2">
    <property type="entry name" value="ATP-DEPENDENT DNA HELICASE SRS2"/>
    <property type="match status" value="1"/>
</dbReference>
<dbReference type="OrthoDB" id="9810135at2"/>
<evidence type="ECO:0000256" key="8">
    <source>
        <dbReference type="ARBA" id="ARBA00034617"/>
    </source>
</evidence>
<dbReference type="GO" id="GO:0043138">
    <property type="term" value="F:3'-5' DNA helicase activity"/>
    <property type="evidence" value="ECO:0007669"/>
    <property type="project" value="UniProtKB-EC"/>
</dbReference>
<reference evidence="15 16" key="1">
    <citation type="submission" date="2015-11" db="EMBL/GenBank/DDBJ databases">
        <title>Butyribacter intestini gen. nov., sp. nov., a butyric acid-producing bacterium of the family Lachnospiraceae isolated from the human faeces.</title>
        <authorList>
            <person name="Zou Y."/>
            <person name="Xue W."/>
            <person name="Luo G."/>
            <person name="Lv M."/>
        </authorList>
    </citation>
    <scope>NUCLEOTIDE SEQUENCE [LARGE SCALE GENOMIC DNA]</scope>
    <source>
        <strain evidence="15 16">ACET-33324</strain>
    </source>
</reference>
<dbReference type="STRING" id="290052.ASU35_08720"/>
<feature type="domain" description="UvrD-like helicase ATP-binding" evidence="13">
    <location>
        <begin position="5"/>
        <end position="279"/>
    </location>
</feature>
<keyword evidence="4 11" id="KW-0347">Helicase</keyword>
<proteinExistence type="inferred from homology"/>
<dbReference type="InterPro" id="IPR013986">
    <property type="entry name" value="DExx_box_DNA_helicase_dom_sf"/>
</dbReference>
<evidence type="ECO:0000256" key="5">
    <source>
        <dbReference type="ARBA" id="ARBA00022840"/>
    </source>
</evidence>
<evidence type="ECO:0000259" key="13">
    <source>
        <dbReference type="PROSITE" id="PS51198"/>
    </source>
</evidence>
<dbReference type="PANTHER" id="PTHR11070">
    <property type="entry name" value="UVRD / RECB / PCRA DNA HELICASE FAMILY MEMBER"/>
    <property type="match status" value="1"/>
</dbReference>
<dbReference type="InterPro" id="IPR027417">
    <property type="entry name" value="P-loop_NTPase"/>
</dbReference>
<keyword evidence="16" id="KW-1185">Reference proteome</keyword>
<gene>
    <name evidence="15" type="ORF">ASU35_08720</name>
</gene>
<keyword evidence="12" id="KW-0175">Coiled coil</keyword>
<evidence type="ECO:0000313" key="15">
    <source>
        <dbReference type="EMBL" id="KSV59488.1"/>
    </source>
</evidence>
<dbReference type="EMBL" id="LNAM01000124">
    <property type="protein sequence ID" value="KSV59488.1"/>
    <property type="molecule type" value="Genomic_DNA"/>
</dbReference>
<evidence type="ECO:0000256" key="10">
    <source>
        <dbReference type="ARBA" id="ARBA00048988"/>
    </source>
</evidence>
<evidence type="ECO:0000256" key="11">
    <source>
        <dbReference type="PROSITE-ProRule" id="PRU00560"/>
    </source>
</evidence>
<evidence type="ECO:0000313" key="16">
    <source>
        <dbReference type="Proteomes" id="UP000054874"/>
    </source>
</evidence>
<evidence type="ECO:0000256" key="7">
    <source>
        <dbReference type="ARBA" id="ARBA00023235"/>
    </source>
</evidence>
<dbReference type="GO" id="GO:0005524">
    <property type="term" value="F:ATP binding"/>
    <property type="evidence" value="ECO:0007669"/>
    <property type="project" value="UniProtKB-UniRule"/>
</dbReference>
<dbReference type="AlphaFoldDB" id="A0A0V8QG51"/>
<feature type="domain" description="UvrD-like helicase C-terminal" evidence="14">
    <location>
        <begin position="280"/>
        <end position="546"/>
    </location>
</feature>
<accession>A0A0V8QG51</accession>
<dbReference type="PROSITE" id="PS51217">
    <property type="entry name" value="UVRD_HELICASE_CTER"/>
    <property type="match status" value="1"/>
</dbReference>
<evidence type="ECO:0000256" key="6">
    <source>
        <dbReference type="ARBA" id="ARBA00023125"/>
    </source>
</evidence>
<evidence type="ECO:0000256" key="3">
    <source>
        <dbReference type="ARBA" id="ARBA00022801"/>
    </source>
</evidence>
<protein>
    <recommendedName>
        <fullName evidence="9">DNA 3'-5' helicase</fullName>
        <ecNumber evidence="9">5.6.2.4</ecNumber>
    </recommendedName>
</protein>
<keyword evidence="3 11" id="KW-0378">Hydrolase</keyword>
<evidence type="ECO:0000256" key="4">
    <source>
        <dbReference type="ARBA" id="ARBA00022806"/>
    </source>
</evidence>
<name>A0A0V8QG51_9FIRM</name>
<dbReference type="SUPFAM" id="SSF52540">
    <property type="entry name" value="P-loop containing nucleoside triphosphate hydrolases"/>
    <property type="match status" value="1"/>
</dbReference>
<dbReference type="GO" id="GO:0000725">
    <property type="term" value="P:recombinational repair"/>
    <property type="evidence" value="ECO:0007669"/>
    <property type="project" value="TreeGrafter"/>
</dbReference>
<organism evidence="15 16">
    <name type="scientific">Acetivibrio ethanolgignens</name>
    <dbReference type="NCBI Taxonomy" id="290052"/>
    <lineage>
        <taxon>Bacteria</taxon>
        <taxon>Bacillati</taxon>
        <taxon>Bacillota</taxon>
        <taxon>Clostridia</taxon>
        <taxon>Eubacteriales</taxon>
        <taxon>Oscillospiraceae</taxon>
        <taxon>Acetivibrio</taxon>
    </lineage>
</organism>
<dbReference type="InterPro" id="IPR014016">
    <property type="entry name" value="UvrD-like_ATP-bd"/>
</dbReference>
<dbReference type="GO" id="GO:0016887">
    <property type="term" value="F:ATP hydrolysis activity"/>
    <property type="evidence" value="ECO:0007669"/>
    <property type="project" value="RHEA"/>
</dbReference>
<keyword evidence="5 11" id="KW-0067">ATP-binding</keyword>
<dbReference type="EC" id="5.6.2.4" evidence="9"/>
<dbReference type="RefSeq" id="WP_058352296.1">
    <property type="nucleotide sequence ID" value="NZ_CABMMD010000124.1"/>
</dbReference>
<evidence type="ECO:0000256" key="9">
    <source>
        <dbReference type="ARBA" id="ARBA00034808"/>
    </source>
</evidence>